<reference evidence="1" key="1">
    <citation type="submission" date="2020-05" db="EMBL/GenBank/DDBJ databases">
        <authorList>
            <person name="Chiriac C."/>
            <person name="Salcher M."/>
            <person name="Ghai R."/>
            <person name="Kavagutti S V."/>
        </authorList>
    </citation>
    <scope>NUCLEOTIDE SEQUENCE</scope>
</reference>
<dbReference type="AlphaFoldDB" id="A0A6J7PH92"/>
<accession>A0A6J7PH92</accession>
<protein>
    <submittedName>
        <fullName evidence="1">Unannotated protein</fullName>
    </submittedName>
</protein>
<evidence type="ECO:0000313" key="1">
    <source>
        <dbReference type="EMBL" id="CAB5002789.1"/>
    </source>
</evidence>
<sequence>MHHSVRLTHPVAASLCRGELDLHPLRYVCLPDVLAFTGTESVD</sequence>
<proteinExistence type="predicted"/>
<gene>
    <name evidence="1" type="ORF">UFOPK3967_01735</name>
</gene>
<dbReference type="EMBL" id="CAFBOS010000107">
    <property type="protein sequence ID" value="CAB5002789.1"/>
    <property type="molecule type" value="Genomic_DNA"/>
</dbReference>
<organism evidence="1">
    <name type="scientific">freshwater metagenome</name>
    <dbReference type="NCBI Taxonomy" id="449393"/>
    <lineage>
        <taxon>unclassified sequences</taxon>
        <taxon>metagenomes</taxon>
        <taxon>ecological metagenomes</taxon>
    </lineage>
</organism>
<name>A0A6J7PH92_9ZZZZ</name>